<protein>
    <submittedName>
        <fullName evidence="1">Uncharacterized protein</fullName>
    </submittedName>
</protein>
<dbReference type="KEGG" id="vg:40088486"/>
<reference evidence="1 2" key="1">
    <citation type="submission" date="2017-06" db="EMBL/GenBank/DDBJ databases">
        <authorList>
            <person name="Kim H.J."/>
            <person name="Triplett B.A."/>
        </authorList>
    </citation>
    <scope>NUCLEOTIDE SEQUENCE [LARGE SCALE GENOMIC DNA]</scope>
</reference>
<sequence>MLLSELFDTKPKKFTNDTRGLHNLKRYKFEVDGEEYRIDFDKSSGKNWRVSYGYLDDYDKVSYTPKRTKDIDGKKILSYVVAYVERFIKGNKPDTISFFGDKNVGLGSLYSAMARVLNKRLEALGYTVVEHDLGGAASFVIKKNLTELFDTPHKLPKNLSTSGHKYYEFEVDGQKYFANFVHHGDNSWSYEYGLKVKGSHDSYIPPREKGNALKVLSIVTSYLLQFIKTQTPYMVTFDGEDSHGLGKLYIAMAKRAASRLDKEGYQIYSKNNDGTEHFIIAPKDQEVIYGYKKV</sequence>
<accession>A0A2L0V094</accession>
<dbReference type="GeneID" id="40088486"/>
<organism evidence="1 2">
    <name type="scientific">Agrobacterium phage Atu_ph07</name>
    <dbReference type="NCBI Taxonomy" id="2024264"/>
    <lineage>
        <taxon>Viruses</taxon>
        <taxon>Duplodnaviria</taxon>
        <taxon>Heunggongvirae</taxon>
        <taxon>Uroviricota</taxon>
        <taxon>Caudoviricetes</taxon>
        <taxon>Polybotosvirus</taxon>
        <taxon>Polybotosvirus Atuph07</taxon>
    </lineage>
</organism>
<keyword evidence="2" id="KW-1185">Reference proteome</keyword>
<evidence type="ECO:0000313" key="2">
    <source>
        <dbReference type="Proteomes" id="UP000223025"/>
    </source>
</evidence>
<proteinExistence type="predicted"/>
<evidence type="ECO:0000313" key="1">
    <source>
        <dbReference type="EMBL" id="AUZ95242.1"/>
    </source>
</evidence>
<dbReference type="RefSeq" id="YP_009612148.1">
    <property type="nucleotide sequence ID" value="NC_042013.1"/>
</dbReference>
<name>A0A2L0V094_9CAUD</name>
<dbReference type="EMBL" id="MF403008">
    <property type="protein sequence ID" value="AUZ95242.1"/>
    <property type="molecule type" value="Genomic_DNA"/>
</dbReference>
<dbReference type="Proteomes" id="UP000223025">
    <property type="component" value="Segment"/>
</dbReference>